<accession>A0A318MYY0</accession>
<dbReference type="AlphaFoldDB" id="A0A318MYY0"/>
<dbReference type="EMBL" id="QGLL01000001">
    <property type="protein sequence ID" value="PXY85785.1"/>
    <property type="molecule type" value="Genomic_DNA"/>
</dbReference>
<evidence type="ECO:0000313" key="2">
    <source>
        <dbReference type="Proteomes" id="UP000247744"/>
    </source>
</evidence>
<organism evidence="1 2">
    <name type="scientific">Bifidobacterium asteroides</name>
    <dbReference type="NCBI Taxonomy" id="1684"/>
    <lineage>
        <taxon>Bacteria</taxon>
        <taxon>Bacillati</taxon>
        <taxon>Actinomycetota</taxon>
        <taxon>Actinomycetes</taxon>
        <taxon>Bifidobacteriales</taxon>
        <taxon>Bifidobacteriaceae</taxon>
        <taxon>Bifidobacterium</taxon>
    </lineage>
</organism>
<proteinExistence type="predicted"/>
<comment type="caution">
    <text evidence="1">The sequence shown here is derived from an EMBL/GenBank/DDBJ whole genome shotgun (WGS) entry which is preliminary data.</text>
</comment>
<evidence type="ECO:0000313" key="1">
    <source>
        <dbReference type="EMBL" id="PXY85785.1"/>
    </source>
</evidence>
<name>A0A318MYY0_9BIFI</name>
<reference evidence="1 2" key="1">
    <citation type="submission" date="2018-05" db="EMBL/GenBank/DDBJ databases">
        <title>Reference genomes for bee gut microbiota database.</title>
        <authorList>
            <person name="Ellegaard K.M."/>
        </authorList>
    </citation>
    <scope>NUCLEOTIDE SEQUENCE [LARGE SCALE GENOMIC DNA]</scope>
    <source>
        <strain evidence="1 2">ESL0200</strain>
    </source>
</reference>
<protein>
    <submittedName>
        <fullName evidence="1">Uncharacterized protein</fullName>
    </submittedName>
</protein>
<dbReference type="Proteomes" id="UP000247744">
    <property type="component" value="Unassembled WGS sequence"/>
</dbReference>
<gene>
    <name evidence="1" type="ORF">DKK75_01015</name>
</gene>
<sequence>MSQMRKRRSFGTIKKVTQDGRSCLEASFPAPLYCFHRYLQINLPARQHKVDKEKEEQVLDYWLKRAERDIELNVWVPQYSFYIALRRNVNFN</sequence>